<reference evidence="2 3" key="2">
    <citation type="journal article" date="2010" name="Stand. Genomic Sci.">
        <title>Complete genome sequence of Xylanimonas cellulosilytica type strain (XIL07).</title>
        <authorList>
            <person name="Foster B."/>
            <person name="Pukall R."/>
            <person name="Abt B."/>
            <person name="Nolan M."/>
            <person name="Glavina Del Rio T."/>
            <person name="Chen F."/>
            <person name="Lucas S."/>
            <person name="Tice H."/>
            <person name="Pitluck S."/>
            <person name="Cheng J.-F."/>
            <person name="Chertkov O."/>
            <person name="Brettin T."/>
            <person name="Han C."/>
            <person name="Detter J.C."/>
            <person name="Bruce D."/>
            <person name="Goodwin L."/>
            <person name="Ivanova N."/>
            <person name="Mavromatis K."/>
            <person name="Pati A."/>
            <person name="Mikhailova N."/>
            <person name="Chen A."/>
            <person name="Palaniappan K."/>
            <person name="Land M."/>
            <person name="Hauser L."/>
            <person name="Chang Y.-J."/>
            <person name="Jeffries C.D."/>
            <person name="Chain P."/>
            <person name="Rohde M."/>
            <person name="Goeker M."/>
            <person name="Bristow J."/>
            <person name="Eisen J.A."/>
            <person name="Markowitz V."/>
            <person name="Hugenholtz P."/>
            <person name="Kyrpides N.C."/>
            <person name="Klenk H.-P."/>
            <person name="Lapidus A."/>
        </authorList>
    </citation>
    <scope>NUCLEOTIDE SEQUENCE [LARGE SCALE GENOMIC DNA]</scope>
    <source>
        <strain evidence="3">DSM 15894 / CECT 5975 / LMG 20990 / XIL07</strain>
    </source>
</reference>
<accession>D1BVU2</accession>
<reference evidence="3" key="1">
    <citation type="submission" date="2009-11" db="EMBL/GenBank/DDBJ databases">
        <title>The complete chromosome of Xylanimonas cellulosilytica DSM 15894.</title>
        <authorList>
            <consortium name="US DOE Joint Genome Institute (JGI-PGF)"/>
            <person name="Lucas S."/>
            <person name="Copeland A."/>
            <person name="Lapidus A."/>
            <person name="Glavina del Rio T."/>
            <person name="Dalin E."/>
            <person name="Tice H."/>
            <person name="Bruce D."/>
            <person name="Goodwin L."/>
            <person name="Pitluck S."/>
            <person name="Kyrpides N."/>
            <person name="Mavromatis K."/>
            <person name="Ivanova N."/>
            <person name="Mikhailova N."/>
            <person name="Foster B."/>
            <person name="Clum A."/>
            <person name="Brettin T."/>
            <person name="Detter J.C."/>
            <person name="Han C."/>
            <person name="Larimer F."/>
            <person name="Land M."/>
            <person name="Hauser L."/>
            <person name="Markowitz V."/>
            <person name="Cheng J.F."/>
            <person name="Hugenholtz P."/>
            <person name="Woyke T."/>
            <person name="Wu D."/>
            <person name="Gehrich-Schroeter G."/>
            <person name="Schneider S."/>
            <person name="Pukall S.R."/>
            <person name="Klenk H.P."/>
            <person name="Eisen J.A."/>
        </authorList>
    </citation>
    <scope>NUCLEOTIDE SEQUENCE [LARGE SCALE GENOMIC DNA]</scope>
    <source>
        <strain evidence="3">DSM 15894 / CECT 5975 / LMG 20990 / XIL07</strain>
    </source>
</reference>
<dbReference type="EMBL" id="CP001821">
    <property type="protein sequence ID" value="ACZ31411.1"/>
    <property type="molecule type" value="Genomic_DNA"/>
</dbReference>
<keyword evidence="3" id="KW-1185">Reference proteome</keyword>
<evidence type="ECO:0000313" key="2">
    <source>
        <dbReference type="EMBL" id="ACZ31411.1"/>
    </source>
</evidence>
<dbReference type="PROSITE" id="PS51186">
    <property type="entry name" value="GNAT"/>
    <property type="match status" value="1"/>
</dbReference>
<dbReference type="RefSeq" id="WP_012879153.1">
    <property type="nucleotide sequence ID" value="NC_013530.1"/>
</dbReference>
<dbReference type="InterPro" id="IPR000182">
    <property type="entry name" value="GNAT_dom"/>
</dbReference>
<name>D1BVU2_XYLCX</name>
<dbReference type="Proteomes" id="UP000002255">
    <property type="component" value="Chromosome"/>
</dbReference>
<dbReference type="Gene3D" id="3.40.630.30">
    <property type="match status" value="1"/>
</dbReference>
<dbReference type="HOGENOM" id="CLU_013985_18_0_11"/>
<dbReference type="SUPFAM" id="SSF55729">
    <property type="entry name" value="Acyl-CoA N-acyltransferases (Nat)"/>
    <property type="match status" value="1"/>
</dbReference>
<dbReference type="eggNOG" id="COG0456">
    <property type="taxonomic scope" value="Bacteria"/>
</dbReference>
<dbReference type="AlphaFoldDB" id="D1BVU2"/>
<protein>
    <submittedName>
        <fullName evidence="2">GCN5-related N-acetyltransferase</fullName>
    </submittedName>
</protein>
<feature type="domain" description="N-acetyltransferase" evidence="1">
    <location>
        <begin position="8"/>
        <end position="193"/>
    </location>
</feature>
<dbReference type="KEGG" id="xce:Xcel_2396"/>
<organism evidence="2 3">
    <name type="scientific">Xylanimonas cellulosilytica (strain DSM 15894 / JCM 12276 / CECT 5975 / KCTC 9989 / LMG 20990 / NBRC 107835 / XIL07)</name>
    <dbReference type="NCBI Taxonomy" id="446471"/>
    <lineage>
        <taxon>Bacteria</taxon>
        <taxon>Bacillati</taxon>
        <taxon>Actinomycetota</taxon>
        <taxon>Actinomycetes</taxon>
        <taxon>Micrococcales</taxon>
        <taxon>Promicromonosporaceae</taxon>
        <taxon>Xylanimonas</taxon>
    </lineage>
</organism>
<gene>
    <name evidence="2" type="ordered locus">Xcel_2396</name>
</gene>
<proteinExistence type="predicted"/>
<dbReference type="Pfam" id="PF00583">
    <property type="entry name" value="Acetyltransf_1"/>
    <property type="match status" value="1"/>
</dbReference>
<sequence length="193" mass="20045">MHEAPAQLLVRPALPTEAAHVAWLAATTFPLACPPGAAVEEMARHIATHLTPAAFTAWTASADHTLLVASLGGELLGYALLHLGVPEGAQEARAVAAATGGDGPSVELSKIYAHPLHLGDGTSSALMRATVAAASDLSVAHGHDAPLPLWLGTNSQNLRAQAFYRKHGFVVVGTRTYDVGGHVHDDVVMLHRG</sequence>
<dbReference type="STRING" id="446471.Xcel_2396"/>
<dbReference type="GO" id="GO:0016747">
    <property type="term" value="F:acyltransferase activity, transferring groups other than amino-acyl groups"/>
    <property type="evidence" value="ECO:0007669"/>
    <property type="project" value="InterPro"/>
</dbReference>
<evidence type="ECO:0000259" key="1">
    <source>
        <dbReference type="PROSITE" id="PS51186"/>
    </source>
</evidence>
<dbReference type="InterPro" id="IPR016181">
    <property type="entry name" value="Acyl_CoA_acyltransferase"/>
</dbReference>
<evidence type="ECO:0000313" key="3">
    <source>
        <dbReference type="Proteomes" id="UP000002255"/>
    </source>
</evidence>
<dbReference type="OrthoDB" id="143110at2"/>